<comment type="caution">
    <text evidence="2">The sequence shown here is derived from an EMBL/GenBank/DDBJ whole genome shotgun (WGS) entry which is preliminary data.</text>
</comment>
<name>A0A1R3IBN5_COCAP</name>
<gene>
    <name evidence="2" type="ORF">CCACVL1_13284</name>
</gene>
<feature type="region of interest" description="Disordered" evidence="1">
    <location>
        <begin position="1"/>
        <end position="23"/>
    </location>
</feature>
<proteinExistence type="predicted"/>
<evidence type="ECO:0000256" key="1">
    <source>
        <dbReference type="SAM" id="MobiDB-lite"/>
    </source>
</evidence>
<feature type="compositionally biased region" description="Low complexity" evidence="1">
    <location>
        <begin position="12"/>
        <end position="22"/>
    </location>
</feature>
<sequence length="71" mass="7867">MARREPPSEVASSSRDSFSPSPRKYPLIGFVESFLRYSFLPHSLSLNKALGAFQSLDFVAISSDFVAKTKP</sequence>
<dbReference type="AlphaFoldDB" id="A0A1R3IBN5"/>
<keyword evidence="2" id="KW-0675">Receptor</keyword>
<reference evidence="2 3" key="1">
    <citation type="submission" date="2013-09" db="EMBL/GenBank/DDBJ databases">
        <title>Corchorus capsularis genome sequencing.</title>
        <authorList>
            <person name="Alam M."/>
            <person name="Haque M.S."/>
            <person name="Islam M.S."/>
            <person name="Emdad E.M."/>
            <person name="Islam M.M."/>
            <person name="Ahmed B."/>
            <person name="Halim A."/>
            <person name="Hossen Q.M.M."/>
            <person name="Hossain M.Z."/>
            <person name="Ahmed R."/>
            <person name="Khan M.M."/>
            <person name="Islam R."/>
            <person name="Rashid M.M."/>
            <person name="Khan S.A."/>
            <person name="Rahman M.S."/>
            <person name="Alam M."/>
        </authorList>
    </citation>
    <scope>NUCLEOTIDE SEQUENCE [LARGE SCALE GENOMIC DNA]</scope>
    <source>
        <strain evidence="3">cv. CVL-1</strain>
        <tissue evidence="2">Whole seedling</tissue>
    </source>
</reference>
<accession>A0A1R3IBN5</accession>
<dbReference type="Proteomes" id="UP000188268">
    <property type="component" value="Unassembled WGS sequence"/>
</dbReference>
<keyword evidence="3" id="KW-1185">Reference proteome</keyword>
<evidence type="ECO:0000313" key="2">
    <source>
        <dbReference type="EMBL" id="OMO79931.1"/>
    </source>
</evidence>
<dbReference type="Gramene" id="OMO79931">
    <property type="protein sequence ID" value="OMO79931"/>
    <property type="gene ID" value="CCACVL1_13284"/>
</dbReference>
<protein>
    <submittedName>
        <fullName evidence="2">Vomeronasal type-2 receptor 26-like protein</fullName>
    </submittedName>
</protein>
<evidence type="ECO:0000313" key="3">
    <source>
        <dbReference type="Proteomes" id="UP000188268"/>
    </source>
</evidence>
<dbReference type="EMBL" id="AWWV01010340">
    <property type="protein sequence ID" value="OMO79931.1"/>
    <property type="molecule type" value="Genomic_DNA"/>
</dbReference>
<organism evidence="2 3">
    <name type="scientific">Corchorus capsularis</name>
    <name type="common">Jute</name>
    <dbReference type="NCBI Taxonomy" id="210143"/>
    <lineage>
        <taxon>Eukaryota</taxon>
        <taxon>Viridiplantae</taxon>
        <taxon>Streptophyta</taxon>
        <taxon>Embryophyta</taxon>
        <taxon>Tracheophyta</taxon>
        <taxon>Spermatophyta</taxon>
        <taxon>Magnoliopsida</taxon>
        <taxon>eudicotyledons</taxon>
        <taxon>Gunneridae</taxon>
        <taxon>Pentapetalae</taxon>
        <taxon>rosids</taxon>
        <taxon>malvids</taxon>
        <taxon>Malvales</taxon>
        <taxon>Malvaceae</taxon>
        <taxon>Grewioideae</taxon>
        <taxon>Apeibeae</taxon>
        <taxon>Corchorus</taxon>
    </lineage>
</organism>